<comment type="caution">
    <text evidence="2">The sequence shown here is derived from an EMBL/GenBank/DDBJ whole genome shotgun (WGS) entry which is preliminary data.</text>
</comment>
<dbReference type="CDD" id="cd04485">
    <property type="entry name" value="DnaE_OBF"/>
    <property type="match status" value="1"/>
</dbReference>
<organism evidence="2">
    <name type="scientific">bioreactor metagenome</name>
    <dbReference type="NCBI Taxonomy" id="1076179"/>
    <lineage>
        <taxon>unclassified sequences</taxon>
        <taxon>metagenomes</taxon>
        <taxon>ecological metagenomes</taxon>
    </lineage>
</organism>
<dbReference type="InterPro" id="IPR004365">
    <property type="entry name" value="NA-bd_OB_tRNA"/>
</dbReference>
<dbReference type="GO" id="GO:0003676">
    <property type="term" value="F:nucleic acid binding"/>
    <property type="evidence" value="ECO:0007669"/>
    <property type="project" value="InterPro"/>
</dbReference>
<reference evidence="2" key="1">
    <citation type="submission" date="2019-08" db="EMBL/GenBank/DDBJ databases">
        <authorList>
            <person name="Kucharzyk K."/>
            <person name="Murdoch R.W."/>
            <person name="Higgins S."/>
            <person name="Loffler F."/>
        </authorList>
    </citation>
    <scope>NUCLEOTIDE SEQUENCE</scope>
</reference>
<feature type="domain" description="OB" evidence="1">
    <location>
        <begin position="1"/>
        <end position="57"/>
    </location>
</feature>
<accession>A0A645C463</accession>
<dbReference type="GO" id="GO:0006260">
    <property type="term" value="P:DNA replication"/>
    <property type="evidence" value="ECO:0007669"/>
    <property type="project" value="InterPro"/>
</dbReference>
<dbReference type="InterPro" id="IPR012340">
    <property type="entry name" value="NA-bd_OB-fold"/>
</dbReference>
<dbReference type="PANTHER" id="PTHR32294">
    <property type="entry name" value="DNA POLYMERASE III SUBUNIT ALPHA"/>
    <property type="match status" value="1"/>
</dbReference>
<dbReference type="AlphaFoldDB" id="A0A645C463"/>
<name>A0A645C463_9ZZZZ</name>
<dbReference type="EMBL" id="VSSQ01022434">
    <property type="protein sequence ID" value="MPM68744.1"/>
    <property type="molecule type" value="Genomic_DNA"/>
</dbReference>
<proteinExistence type="predicted"/>
<dbReference type="GO" id="GO:0008408">
    <property type="term" value="F:3'-5' exonuclease activity"/>
    <property type="evidence" value="ECO:0007669"/>
    <property type="project" value="InterPro"/>
</dbReference>
<dbReference type="Gene3D" id="2.40.50.140">
    <property type="entry name" value="Nucleic acid-binding proteins"/>
    <property type="match status" value="1"/>
</dbReference>
<protein>
    <recommendedName>
        <fullName evidence="1">OB domain-containing protein</fullName>
    </recommendedName>
</protein>
<evidence type="ECO:0000313" key="2">
    <source>
        <dbReference type="EMBL" id="MPM68744.1"/>
    </source>
</evidence>
<gene>
    <name evidence="2" type="ORF">SDC9_115678</name>
</gene>
<sequence length="135" mass="15127">MAFATLEDSTGKAEVVIFPKAYESVAGQLQEDSVILARAKVEHSDEEFKLIAERISIPETEELAFTASQDYKEIFVPRKTTPETLKKLGNLLKANHGKEKMVIVIPNGGKPERITLPYTVNWNEALQQQVETLLN</sequence>
<dbReference type="InterPro" id="IPR004805">
    <property type="entry name" value="DnaE2/DnaE/PolC"/>
</dbReference>
<dbReference type="Pfam" id="PF01336">
    <property type="entry name" value="tRNA_anti-codon"/>
    <property type="match status" value="1"/>
</dbReference>
<evidence type="ECO:0000259" key="1">
    <source>
        <dbReference type="Pfam" id="PF01336"/>
    </source>
</evidence>